<feature type="transmembrane region" description="Helical" evidence="7">
    <location>
        <begin position="109"/>
        <end position="130"/>
    </location>
</feature>
<dbReference type="Proteomes" id="UP001165079">
    <property type="component" value="Unassembled WGS sequence"/>
</dbReference>
<dbReference type="AlphaFoldDB" id="A0A9W6SJQ2"/>
<dbReference type="SUPFAM" id="SSF103473">
    <property type="entry name" value="MFS general substrate transporter"/>
    <property type="match status" value="1"/>
</dbReference>
<dbReference type="CDD" id="cd17321">
    <property type="entry name" value="MFS_MMR_MDR_like"/>
    <property type="match status" value="1"/>
</dbReference>
<accession>A0A9W6SJQ2</accession>
<feature type="transmembrane region" description="Helical" evidence="7">
    <location>
        <begin position="234"/>
        <end position="251"/>
    </location>
</feature>
<evidence type="ECO:0000256" key="7">
    <source>
        <dbReference type="SAM" id="Phobius"/>
    </source>
</evidence>
<evidence type="ECO:0000259" key="8">
    <source>
        <dbReference type="PROSITE" id="PS50850"/>
    </source>
</evidence>
<evidence type="ECO:0000256" key="6">
    <source>
        <dbReference type="ARBA" id="ARBA00023136"/>
    </source>
</evidence>
<comment type="subcellular location">
    <subcellularLocation>
        <location evidence="1">Cell membrane</location>
        <topology evidence="1">Multi-pass membrane protein</topology>
    </subcellularLocation>
</comment>
<dbReference type="Pfam" id="PF07690">
    <property type="entry name" value="MFS_1"/>
    <property type="match status" value="1"/>
</dbReference>
<dbReference type="PANTHER" id="PTHR42718">
    <property type="entry name" value="MAJOR FACILITATOR SUPERFAMILY MULTIDRUG TRANSPORTER MFSC"/>
    <property type="match status" value="1"/>
</dbReference>
<comment type="caution">
    <text evidence="9">The sequence shown here is derived from an EMBL/GenBank/DDBJ whole genome shotgun (WGS) entry which is preliminary data.</text>
</comment>
<dbReference type="GO" id="GO:0022857">
    <property type="term" value="F:transmembrane transporter activity"/>
    <property type="evidence" value="ECO:0007669"/>
    <property type="project" value="InterPro"/>
</dbReference>
<dbReference type="Gene3D" id="1.20.1250.20">
    <property type="entry name" value="MFS general substrate transporter like domains"/>
    <property type="match status" value="1"/>
</dbReference>
<keyword evidence="5 7" id="KW-1133">Transmembrane helix</keyword>
<dbReference type="PRINTS" id="PR01036">
    <property type="entry name" value="TCRTETB"/>
</dbReference>
<feature type="transmembrane region" description="Helical" evidence="7">
    <location>
        <begin position="306"/>
        <end position="327"/>
    </location>
</feature>
<protein>
    <submittedName>
        <fullName evidence="9">MFS transporter</fullName>
    </submittedName>
</protein>
<feature type="transmembrane region" description="Helical" evidence="7">
    <location>
        <begin position="362"/>
        <end position="383"/>
    </location>
</feature>
<feature type="transmembrane region" description="Helical" evidence="7">
    <location>
        <begin position="271"/>
        <end position="294"/>
    </location>
</feature>
<feature type="transmembrane region" description="Helical" evidence="7">
    <location>
        <begin position="339"/>
        <end position="356"/>
    </location>
</feature>
<gene>
    <name evidence="9" type="ORF">Afil01_20550</name>
</gene>
<reference evidence="9" key="1">
    <citation type="submission" date="2023-03" db="EMBL/GenBank/DDBJ databases">
        <title>Actinorhabdospora filicis NBRC 111898.</title>
        <authorList>
            <person name="Ichikawa N."/>
            <person name="Sato H."/>
            <person name="Tonouchi N."/>
        </authorList>
    </citation>
    <scope>NUCLEOTIDE SEQUENCE</scope>
    <source>
        <strain evidence="9">NBRC 111898</strain>
    </source>
</reference>
<keyword evidence="4 7" id="KW-0812">Transmembrane</keyword>
<dbReference type="InterPro" id="IPR020846">
    <property type="entry name" value="MFS_dom"/>
</dbReference>
<proteinExistence type="predicted"/>
<feature type="transmembrane region" description="Helical" evidence="7">
    <location>
        <begin position="142"/>
        <end position="162"/>
    </location>
</feature>
<keyword evidence="2" id="KW-0813">Transport</keyword>
<evidence type="ECO:0000256" key="1">
    <source>
        <dbReference type="ARBA" id="ARBA00004651"/>
    </source>
</evidence>
<dbReference type="InterPro" id="IPR011701">
    <property type="entry name" value="MFS"/>
</dbReference>
<dbReference type="GO" id="GO:0005886">
    <property type="term" value="C:plasma membrane"/>
    <property type="evidence" value="ECO:0007669"/>
    <property type="project" value="UniProtKB-SubCell"/>
</dbReference>
<dbReference type="PROSITE" id="PS50850">
    <property type="entry name" value="MFS"/>
    <property type="match status" value="1"/>
</dbReference>
<feature type="transmembrane region" description="Helical" evidence="7">
    <location>
        <begin position="204"/>
        <end position="222"/>
    </location>
</feature>
<evidence type="ECO:0000313" key="10">
    <source>
        <dbReference type="Proteomes" id="UP001165079"/>
    </source>
</evidence>
<dbReference type="Gene3D" id="1.20.1720.10">
    <property type="entry name" value="Multidrug resistance protein D"/>
    <property type="match status" value="1"/>
</dbReference>
<evidence type="ECO:0000256" key="5">
    <source>
        <dbReference type="ARBA" id="ARBA00022989"/>
    </source>
</evidence>
<sequence>MTDIAKSAPAPNGRRWLVLSILCLATVLLAIDMTVLHLAVPALIEDVNPSSTQLLWIADVYGFALGGLLITMGNLGDRFGRKKVLMSGLFAFGAASALTAFAPTAEILIGARALLGIAGATIMPTAAAILRNVFTDGKERSTAIGLWSAMSASGFALGPVVGGLLLDHFWWGSVFLINVPVMLVVLVIGLVVIPESRNPKAGPIDLFSVVLSFVGIIALIYGIKTAAHDGIGEIKALAGLAVGVLGLGLFIRRQTRLASPLMDLKLFRSRVFAGAVATNVITVFGMIALSLVLAQYLQLVLGWSPLLAGVAGIPGGLSAGLTAPFAAKIAAKWGRGKTVAVGMVLLSISLVLYTRLGAEPDYLALLPAMMFGGAGMGVAFALTNDIVLAAVPKERSGAAVSIVETATEMGGALGIAVLGSIMSSAYSSNLEIPAEVPAEAVPALKEQLAAALQTAANLPAEAGARLVADAKEAFVDSMHITTVTGAIIVAAAAILALITLRGKFVPAADDAHGEDEVAPEPVKEEALTR</sequence>
<feature type="transmembrane region" description="Helical" evidence="7">
    <location>
        <begin position="480"/>
        <end position="500"/>
    </location>
</feature>
<evidence type="ECO:0000313" key="9">
    <source>
        <dbReference type="EMBL" id="GLZ77248.1"/>
    </source>
</evidence>
<feature type="transmembrane region" description="Helical" evidence="7">
    <location>
        <begin position="16"/>
        <end position="42"/>
    </location>
</feature>
<dbReference type="PANTHER" id="PTHR42718:SF47">
    <property type="entry name" value="METHYL VIOLOGEN RESISTANCE PROTEIN SMVA"/>
    <property type="match status" value="1"/>
</dbReference>
<dbReference type="RefSeq" id="WP_285662377.1">
    <property type="nucleotide sequence ID" value="NZ_BSTX01000001.1"/>
</dbReference>
<evidence type="ECO:0000256" key="2">
    <source>
        <dbReference type="ARBA" id="ARBA00022448"/>
    </source>
</evidence>
<feature type="domain" description="Major facilitator superfamily (MFS) profile" evidence="8">
    <location>
        <begin position="18"/>
        <end position="503"/>
    </location>
</feature>
<dbReference type="InterPro" id="IPR036259">
    <property type="entry name" value="MFS_trans_sf"/>
</dbReference>
<feature type="transmembrane region" description="Helical" evidence="7">
    <location>
        <begin position="168"/>
        <end position="192"/>
    </location>
</feature>
<evidence type="ECO:0000256" key="3">
    <source>
        <dbReference type="ARBA" id="ARBA00022475"/>
    </source>
</evidence>
<name>A0A9W6SJQ2_9ACTN</name>
<keyword evidence="6 7" id="KW-0472">Membrane</keyword>
<dbReference type="EMBL" id="BSTX01000001">
    <property type="protein sequence ID" value="GLZ77248.1"/>
    <property type="molecule type" value="Genomic_DNA"/>
</dbReference>
<organism evidence="9 10">
    <name type="scientific">Actinorhabdospora filicis</name>
    <dbReference type="NCBI Taxonomy" id="1785913"/>
    <lineage>
        <taxon>Bacteria</taxon>
        <taxon>Bacillati</taxon>
        <taxon>Actinomycetota</taxon>
        <taxon>Actinomycetes</taxon>
        <taxon>Micromonosporales</taxon>
        <taxon>Micromonosporaceae</taxon>
        <taxon>Actinorhabdospora</taxon>
    </lineage>
</organism>
<feature type="transmembrane region" description="Helical" evidence="7">
    <location>
        <begin position="84"/>
        <end position="103"/>
    </location>
</feature>
<feature type="transmembrane region" description="Helical" evidence="7">
    <location>
        <begin position="54"/>
        <end position="72"/>
    </location>
</feature>
<keyword evidence="3" id="KW-1003">Cell membrane</keyword>
<keyword evidence="10" id="KW-1185">Reference proteome</keyword>
<evidence type="ECO:0000256" key="4">
    <source>
        <dbReference type="ARBA" id="ARBA00022692"/>
    </source>
</evidence>